<feature type="compositionally biased region" description="Low complexity" evidence="1">
    <location>
        <begin position="292"/>
        <end position="302"/>
    </location>
</feature>
<sequence length="390" mass="43492">MSFSKIPKPQLPAPGTPGAKYNTTPDPDWSGRDINKPCPPPGPIQPTESHGPMAPLSHQTLGAEHNTALNDSGRDATLHKSNRSVYKHYARLTEYHESNVPPTTRSLKMDCNPVALNESGRDIRKRHPLPSSPICRGLDAKHYIAPESHYDTTLGESGRNTYPSDSDDPTVLNDDRQDEYNARDSDEDYFSAENDTIPNNSIRNTTQARGNHHLDTPPSSLAISNSLNSSIMHQTCSQTRNTISRPTPNRGTSYIYPPDSAFPIHSQSLKELLNIPSKQPTLGNSGTLRIQSDSLSPGLSSSTTEKRRLTQQNEMNPQEVDNFNIWYPDRLSQGSSISEEELDIKVFWKATRITYNDLSSGLRKLIYDAYALNGKKRLQAFKRLISDIKI</sequence>
<comment type="caution">
    <text evidence="2">The sequence shown here is derived from an EMBL/GenBank/DDBJ whole genome shotgun (WGS) entry which is preliminary data.</text>
</comment>
<reference evidence="2" key="1">
    <citation type="submission" date="2021-10" db="EMBL/GenBank/DDBJ databases">
        <authorList>
            <person name="Piombo E."/>
        </authorList>
    </citation>
    <scope>NUCLEOTIDE SEQUENCE</scope>
</reference>
<accession>A0A9N9ZEY2</accession>
<feature type="compositionally biased region" description="Polar residues" evidence="1">
    <location>
        <begin position="193"/>
        <end position="209"/>
    </location>
</feature>
<dbReference type="Proteomes" id="UP000775872">
    <property type="component" value="Unassembled WGS sequence"/>
</dbReference>
<evidence type="ECO:0000256" key="1">
    <source>
        <dbReference type="SAM" id="MobiDB-lite"/>
    </source>
</evidence>
<feature type="compositionally biased region" description="Polar residues" evidence="1">
    <location>
        <begin position="154"/>
        <end position="164"/>
    </location>
</feature>
<dbReference type="AlphaFoldDB" id="A0A9N9ZEY2"/>
<feature type="region of interest" description="Disordered" evidence="1">
    <location>
        <begin position="1"/>
        <end position="58"/>
    </location>
</feature>
<name>A0A9N9ZEY2_9HYPO</name>
<evidence type="ECO:0000313" key="2">
    <source>
        <dbReference type="EMBL" id="CAH0054133.1"/>
    </source>
</evidence>
<organism evidence="2 3">
    <name type="scientific">Clonostachys solani</name>
    <dbReference type="NCBI Taxonomy" id="160281"/>
    <lineage>
        <taxon>Eukaryota</taxon>
        <taxon>Fungi</taxon>
        <taxon>Dikarya</taxon>
        <taxon>Ascomycota</taxon>
        <taxon>Pezizomycotina</taxon>
        <taxon>Sordariomycetes</taxon>
        <taxon>Hypocreomycetidae</taxon>
        <taxon>Hypocreales</taxon>
        <taxon>Bionectriaceae</taxon>
        <taxon>Clonostachys</taxon>
    </lineage>
</organism>
<dbReference type="EMBL" id="CABFOC020000046">
    <property type="protein sequence ID" value="CAH0054133.1"/>
    <property type="molecule type" value="Genomic_DNA"/>
</dbReference>
<feature type="compositionally biased region" description="Polar residues" evidence="1">
    <location>
        <begin position="276"/>
        <end position="291"/>
    </location>
</feature>
<evidence type="ECO:0000313" key="3">
    <source>
        <dbReference type="Proteomes" id="UP000775872"/>
    </source>
</evidence>
<gene>
    <name evidence="2" type="ORF">CSOL1703_00015327</name>
</gene>
<proteinExistence type="predicted"/>
<keyword evidence="3" id="KW-1185">Reference proteome</keyword>
<feature type="compositionally biased region" description="Basic and acidic residues" evidence="1">
    <location>
        <begin position="173"/>
        <end position="184"/>
    </location>
</feature>
<feature type="region of interest" description="Disordered" evidence="1">
    <location>
        <begin position="276"/>
        <end position="315"/>
    </location>
</feature>
<feature type="region of interest" description="Disordered" evidence="1">
    <location>
        <begin position="149"/>
        <end position="224"/>
    </location>
</feature>
<dbReference type="OrthoDB" id="5147330at2759"/>
<protein>
    <submittedName>
        <fullName evidence="2">Uncharacterized protein</fullName>
    </submittedName>
</protein>